<dbReference type="Pfam" id="PF01476">
    <property type="entry name" value="LysM"/>
    <property type="match status" value="1"/>
</dbReference>
<feature type="domain" description="LysM" evidence="2">
    <location>
        <begin position="161"/>
        <end position="204"/>
    </location>
</feature>
<dbReference type="Pfam" id="PF01551">
    <property type="entry name" value="Peptidase_M23"/>
    <property type="match status" value="1"/>
</dbReference>
<dbReference type="PANTHER" id="PTHR21666">
    <property type="entry name" value="PEPTIDASE-RELATED"/>
    <property type="match status" value="1"/>
</dbReference>
<feature type="chain" id="PRO_5045257977" evidence="1">
    <location>
        <begin position="25"/>
        <end position="205"/>
    </location>
</feature>
<dbReference type="CDD" id="cd12797">
    <property type="entry name" value="M23_peptidase"/>
    <property type="match status" value="1"/>
</dbReference>
<protein>
    <submittedName>
        <fullName evidence="3">Peptidoglycan DD-metalloendopeptidase family protein</fullName>
    </submittedName>
</protein>
<proteinExistence type="predicted"/>
<name>A0ABV5WBV4_9BACI</name>
<evidence type="ECO:0000313" key="4">
    <source>
        <dbReference type="Proteomes" id="UP001589609"/>
    </source>
</evidence>
<keyword evidence="1" id="KW-0732">Signal</keyword>
<evidence type="ECO:0000256" key="1">
    <source>
        <dbReference type="SAM" id="SignalP"/>
    </source>
</evidence>
<dbReference type="InterPro" id="IPR011055">
    <property type="entry name" value="Dup_hybrid_motif"/>
</dbReference>
<evidence type="ECO:0000259" key="2">
    <source>
        <dbReference type="PROSITE" id="PS51782"/>
    </source>
</evidence>
<dbReference type="InterPro" id="IPR018392">
    <property type="entry name" value="LysM"/>
</dbReference>
<dbReference type="EMBL" id="JBHMAF010000017">
    <property type="protein sequence ID" value="MFB9757748.1"/>
    <property type="molecule type" value="Genomic_DNA"/>
</dbReference>
<sequence>MRGYRKCLFLLFAFGSLYAGGAEAAEQWTWPVSGVISDYFGTRNGKHYGIDVAAAVGTTIVSAGDGKVTKSYYSSSYGNVVFIRHSNGYEAVYAHMKQRLVKEGQQVTAGQPIGQVGNTGQSHGAHLHFEVHKGSWNFGKTNAINPLAVLGEPLHESVSSSSYIVQRGDTLTAIARKFGMTVEELKQVNQLSRDVIYPSQKLTIN</sequence>
<dbReference type="SUPFAM" id="SSF54106">
    <property type="entry name" value="LysM domain"/>
    <property type="match status" value="1"/>
</dbReference>
<dbReference type="InterPro" id="IPR036779">
    <property type="entry name" value="LysM_dom_sf"/>
</dbReference>
<dbReference type="PANTHER" id="PTHR21666:SF290">
    <property type="entry name" value="PEPTIDASE M23 DOMAIN PROTEIN"/>
    <property type="match status" value="1"/>
</dbReference>
<dbReference type="SUPFAM" id="SSF51261">
    <property type="entry name" value="Duplicated hybrid motif"/>
    <property type="match status" value="1"/>
</dbReference>
<dbReference type="InterPro" id="IPR050570">
    <property type="entry name" value="Cell_wall_metabolism_enzyme"/>
</dbReference>
<accession>A0ABV5WBV4</accession>
<evidence type="ECO:0000313" key="3">
    <source>
        <dbReference type="EMBL" id="MFB9757748.1"/>
    </source>
</evidence>
<dbReference type="Gene3D" id="3.10.350.10">
    <property type="entry name" value="LysM domain"/>
    <property type="match status" value="1"/>
</dbReference>
<dbReference type="CDD" id="cd00118">
    <property type="entry name" value="LysM"/>
    <property type="match status" value="1"/>
</dbReference>
<organism evidence="3 4">
    <name type="scientific">Ectobacillus funiculus</name>
    <dbReference type="NCBI Taxonomy" id="137993"/>
    <lineage>
        <taxon>Bacteria</taxon>
        <taxon>Bacillati</taxon>
        <taxon>Bacillota</taxon>
        <taxon>Bacilli</taxon>
        <taxon>Bacillales</taxon>
        <taxon>Bacillaceae</taxon>
        <taxon>Ectobacillus</taxon>
    </lineage>
</organism>
<dbReference type="Proteomes" id="UP001589609">
    <property type="component" value="Unassembled WGS sequence"/>
</dbReference>
<dbReference type="RefSeq" id="WP_129728106.1">
    <property type="nucleotide sequence ID" value="NZ_JBHMAF010000017.1"/>
</dbReference>
<dbReference type="InterPro" id="IPR016047">
    <property type="entry name" value="M23ase_b-sheet_dom"/>
</dbReference>
<dbReference type="SMART" id="SM00257">
    <property type="entry name" value="LysM"/>
    <property type="match status" value="1"/>
</dbReference>
<reference evidence="3 4" key="1">
    <citation type="submission" date="2024-09" db="EMBL/GenBank/DDBJ databases">
        <authorList>
            <person name="Sun Q."/>
            <person name="Mori K."/>
        </authorList>
    </citation>
    <scope>NUCLEOTIDE SEQUENCE [LARGE SCALE GENOMIC DNA]</scope>
    <source>
        <strain evidence="3 4">JCM 11201</strain>
    </source>
</reference>
<keyword evidence="4" id="KW-1185">Reference proteome</keyword>
<gene>
    <name evidence="3" type="ORF">ACFFMS_04220</name>
</gene>
<feature type="signal peptide" evidence="1">
    <location>
        <begin position="1"/>
        <end position="24"/>
    </location>
</feature>
<comment type="caution">
    <text evidence="3">The sequence shown here is derived from an EMBL/GenBank/DDBJ whole genome shotgun (WGS) entry which is preliminary data.</text>
</comment>
<dbReference type="Gene3D" id="2.70.70.10">
    <property type="entry name" value="Glucose Permease (Domain IIA)"/>
    <property type="match status" value="1"/>
</dbReference>
<dbReference type="PROSITE" id="PS51782">
    <property type="entry name" value="LYSM"/>
    <property type="match status" value="1"/>
</dbReference>